<reference evidence="1" key="1">
    <citation type="journal article" date="2015" name="Nature">
        <title>Complex archaea that bridge the gap between prokaryotes and eukaryotes.</title>
        <authorList>
            <person name="Spang A."/>
            <person name="Saw J.H."/>
            <person name="Jorgensen S.L."/>
            <person name="Zaremba-Niedzwiedzka K."/>
            <person name="Martijn J."/>
            <person name="Lind A.E."/>
            <person name="van Eijk R."/>
            <person name="Schleper C."/>
            <person name="Guy L."/>
            <person name="Ettema T.J."/>
        </authorList>
    </citation>
    <scope>NUCLEOTIDE SEQUENCE</scope>
</reference>
<protein>
    <submittedName>
        <fullName evidence="1">Uncharacterized protein</fullName>
    </submittedName>
</protein>
<organism evidence="1">
    <name type="scientific">marine sediment metagenome</name>
    <dbReference type="NCBI Taxonomy" id="412755"/>
    <lineage>
        <taxon>unclassified sequences</taxon>
        <taxon>metagenomes</taxon>
        <taxon>ecological metagenomes</taxon>
    </lineage>
</organism>
<sequence length="208" mass="22798">MVKLNGPMFSMDARGKLADSIVFSIWKGRNYARSLVTPSNPQSGPQTGMRSMMKFLAQQWTNLDSTEKADWLTRAQQTVISNFNAYVSFNMLRWRSYLNPSKLIPADETGTQPGVSVTTVTGGIRQCSLSIADHATDKPDWAYVIHRGTTGFTPAFSNVIAVVEWDSGGTTTYVDTPLSAGTYYYRIYGTLDTGLKGVVEAEVNGVAT</sequence>
<accession>A0A0F9JCL6</accession>
<evidence type="ECO:0000313" key="1">
    <source>
        <dbReference type="EMBL" id="KKM67554.1"/>
    </source>
</evidence>
<name>A0A0F9JCL6_9ZZZZ</name>
<proteinExistence type="predicted"/>
<dbReference type="InterPro" id="IPR013783">
    <property type="entry name" value="Ig-like_fold"/>
</dbReference>
<dbReference type="Gene3D" id="2.60.40.10">
    <property type="entry name" value="Immunoglobulins"/>
    <property type="match status" value="1"/>
</dbReference>
<dbReference type="EMBL" id="LAZR01010329">
    <property type="protein sequence ID" value="KKM67554.1"/>
    <property type="molecule type" value="Genomic_DNA"/>
</dbReference>
<dbReference type="AlphaFoldDB" id="A0A0F9JCL6"/>
<gene>
    <name evidence="1" type="ORF">LCGC14_1469960</name>
</gene>
<comment type="caution">
    <text evidence="1">The sequence shown here is derived from an EMBL/GenBank/DDBJ whole genome shotgun (WGS) entry which is preliminary data.</text>
</comment>
<dbReference type="CDD" id="cd00084">
    <property type="entry name" value="HMG-box_SF"/>
    <property type="match status" value="1"/>
</dbReference>